<reference evidence="4" key="2">
    <citation type="submission" date="2014-07" db="EMBL/GenBank/DDBJ databases">
        <authorList>
            <person name="Hull J."/>
        </authorList>
    </citation>
    <scope>NUCLEOTIDE SEQUENCE</scope>
</reference>
<proteinExistence type="predicted"/>
<dbReference type="PROSITE" id="PS00633">
    <property type="entry name" value="BROMODOMAIN_1"/>
    <property type="match status" value="1"/>
</dbReference>
<accession>A0A0A9X534</accession>
<dbReference type="InterPro" id="IPR050935">
    <property type="entry name" value="Bromo_chromatin_reader"/>
</dbReference>
<dbReference type="AlphaFoldDB" id="A0A0A9X534"/>
<sequence>MKVDPETSELVDMDDADYAEFETKYPRQVLWVDDGTNVRQTAWWKICNKLLKNLLREKDSKPFREPVDPIALNILDYHTYIKHPMDLGTIEKRLMAIPCQYTNPHDFINDVRMVFRNCYVYNKRHTYVWQLAEN</sequence>
<reference evidence="4" key="1">
    <citation type="journal article" date="2014" name="PLoS ONE">
        <title>Transcriptome-Based Identification of ABC Transporters in the Western Tarnished Plant Bug Lygus hesperus.</title>
        <authorList>
            <person name="Hull J.J."/>
            <person name="Chaney K."/>
            <person name="Geib S.M."/>
            <person name="Fabrick J.A."/>
            <person name="Brent C.S."/>
            <person name="Walsh D."/>
            <person name="Lavine L.C."/>
        </authorList>
    </citation>
    <scope>NUCLEOTIDE SEQUENCE</scope>
</reference>
<dbReference type="Gene3D" id="1.20.920.10">
    <property type="entry name" value="Bromodomain-like"/>
    <property type="match status" value="1"/>
</dbReference>
<dbReference type="InterPro" id="IPR018359">
    <property type="entry name" value="Bromodomain_CS"/>
</dbReference>
<dbReference type="PROSITE" id="PS50014">
    <property type="entry name" value="BROMODOMAIN_2"/>
    <property type="match status" value="1"/>
</dbReference>
<evidence type="ECO:0000256" key="1">
    <source>
        <dbReference type="ARBA" id="ARBA00023117"/>
    </source>
</evidence>
<evidence type="ECO:0000259" key="3">
    <source>
        <dbReference type="PROSITE" id="PS50014"/>
    </source>
</evidence>
<protein>
    <recommendedName>
        <fullName evidence="3">Bromo domain-containing protein</fullName>
    </recommendedName>
</protein>
<dbReference type="SMART" id="SM00297">
    <property type="entry name" value="BROMO"/>
    <property type="match status" value="1"/>
</dbReference>
<dbReference type="Pfam" id="PF00439">
    <property type="entry name" value="Bromodomain"/>
    <property type="match status" value="1"/>
</dbReference>
<name>A0A0A9X534_LYGHE</name>
<dbReference type="GO" id="GO:0006338">
    <property type="term" value="P:chromatin remodeling"/>
    <property type="evidence" value="ECO:0007669"/>
    <property type="project" value="TreeGrafter"/>
</dbReference>
<dbReference type="GO" id="GO:0005634">
    <property type="term" value="C:nucleus"/>
    <property type="evidence" value="ECO:0007669"/>
    <property type="project" value="TreeGrafter"/>
</dbReference>
<dbReference type="PANTHER" id="PTHR22880:SF225">
    <property type="entry name" value="BROMODOMAIN-CONTAINING PROTEIN BET-1-RELATED"/>
    <property type="match status" value="1"/>
</dbReference>
<organism evidence="4">
    <name type="scientific">Lygus hesperus</name>
    <name type="common">Western plant bug</name>
    <dbReference type="NCBI Taxonomy" id="30085"/>
    <lineage>
        <taxon>Eukaryota</taxon>
        <taxon>Metazoa</taxon>
        <taxon>Ecdysozoa</taxon>
        <taxon>Arthropoda</taxon>
        <taxon>Hexapoda</taxon>
        <taxon>Insecta</taxon>
        <taxon>Pterygota</taxon>
        <taxon>Neoptera</taxon>
        <taxon>Paraneoptera</taxon>
        <taxon>Hemiptera</taxon>
        <taxon>Heteroptera</taxon>
        <taxon>Panheteroptera</taxon>
        <taxon>Cimicomorpha</taxon>
        <taxon>Miridae</taxon>
        <taxon>Mirini</taxon>
        <taxon>Lygus</taxon>
    </lineage>
</organism>
<dbReference type="InterPro" id="IPR001487">
    <property type="entry name" value="Bromodomain"/>
</dbReference>
<evidence type="ECO:0000256" key="2">
    <source>
        <dbReference type="PROSITE-ProRule" id="PRU00035"/>
    </source>
</evidence>
<dbReference type="PANTHER" id="PTHR22880">
    <property type="entry name" value="FALZ-RELATED BROMODOMAIN-CONTAINING PROTEINS"/>
    <property type="match status" value="1"/>
</dbReference>
<keyword evidence="1 2" id="KW-0103">Bromodomain</keyword>
<feature type="domain" description="Bromo" evidence="3">
    <location>
        <begin position="55"/>
        <end position="129"/>
    </location>
</feature>
<dbReference type="GO" id="GO:0000785">
    <property type="term" value="C:chromatin"/>
    <property type="evidence" value="ECO:0007669"/>
    <property type="project" value="TreeGrafter"/>
</dbReference>
<dbReference type="PRINTS" id="PR00503">
    <property type="entry name" value="BROMODOMAIN"/>
</dbReference>
<dbReference type="SUPFAM" id="SSF47370">
    <property type="entry name" value="Bromodomain"/>
    <property type="match status" value="1"/>
</dbReference>
<dbReference type="EMBL" id="GBHO01027762">
    <property type="protein sequence ID" value="JAG15842.1"/>
    <property type="molecule type" value="Transcribed_RNA"/>
</dbReference>
<dbReference type="InterPro" id="IPR036427">
    <property type="entry name" value="Bromodomain-like_sf"/>
</dbReference>
<dbReference type="GO" id="GO:0006355">
    <property type="term" value="P:regulation of DNA-templated transcription"/>
    <property type="evidence" value="ECO:0007669"/>
    <property type="project" value="TreeGrafter"/>
</dbReference>
<evidence type="ECO:0000313" key="4">
    <source>
        <dbReference type="EMBL" id="JAG15842.1"/>
    </source>
</evidence>
<gene>
    <name evidence="4" type="ORF">CM83_18436</name>
</gene>